<feature type="transmembrane region" description="Helical" evidence="5">
    <location>
        <begin position="58"/>
        <end position="84"/>
    </location>
</feature>
<accession>A0ABN8WYK5</accession>
<evidence type="ECO:0000256" key="4">
    <source>
        <dbReference type="ARBA" id="ARBA00023136"/>
    </source>
</evidence>
<organism evidence="6 7">
    <name type="scientific">Saccharomyces uvarum</name>
    <name type="common">Yeast</name>
    <name type="synonym">Saccharomyces bayanus var. uvarum</name>
    <dbReference type="NCBI Taxonomy" id="230603"/>
    <lineage>
        <taxon>Eukaryota</taxon>
        <taxon>Fungi</taxon>
        <taxon>Dikarya</taxon>
        <taxon>Ascomycota</taxon>
        <taxon>Saccharomycotina</taxon>
        <taxon>Saccharomycetes</taxon>
        <taxon>Saccharomycetales</taxon>
        <taxon>Saccharomycetaceae</taxon>
        <taxon>Saccharomyces</taxon>
    </lineage>
</organism>
<feature type="transmembrane region" description="Helical" evidence="5">
    <location>
        <begin position="120"/>
        <end position="139"/>
    </location>
</feature>
<feature type="transmembrane region" description="Helical" evidence="5">
    <location>
        <begin position="33"/>
        <end position="52"/>
    </location>
</feature>
<evidence type="ECO:0000256" key="1">
    <source>
        <dbReference type="ARBA" id="ARBA00004141"/>
    </source>
</evidence>
<dbReference type="Pfam" id="PF15701">
    <property type="entry name" value="DUF4668"/>
    <property type="match status" value="1"/>
</dbReference>
<protein>
    <submittedName>
        <fullName evidence="6">Uncharacterized protein</fullName>
    </submittedName>
</protein>
<evidence type="ECO:0000256" key="3">
    <source>
        <dbReference type="ARBA" id="ARBA00022989"/>
    </source>
</evidence>
<evidence type="ECO:0000313" key="7">
    <source>
        <dbReference type="Proteomes" id="UP001162085"/>
    </source>
</evidence>
<gene>
    <name evidence="6" type="primary">SUVZ06G0330</name>
    <name evidence="6" type="ORF">SUVZ_06G0330</name>
</gene>
<reference evidence="6" key="1">
    <citation type="submission" date="2022-10" db="EMBL/GenBank/DDBJ databases">
        <authorList>
            <person name="Byrne P K."/>
        </authorList>
    </citation>
    <scope>NUCLEOTIDE SEQUENCE</scope>
    <source>
        <strain evidence="6">ZP964</strain>
    </source>
</reference>
<dbReference type="Proteomes" id="UP001162085">
    <property type="component" value="Chromosome 6"/>
</dbReference>
<keyword evidence="4 5" id="KW-0472">Membrane</keyword>
<evidence type="ECO:0000256" key="5">
    <source>
        <dbReference type="SAM" id="Phobius"/>
    </source>
</evidence>
<keyword evidence="7" id="KW-1185">Reference proteome</keyword>
<keyword evidence="3 5" id="KW-1133">Transmembrane helix</keyword>
<dbReference type="InterPro" id="IPR031427">
    <property type="entry name" value="DUF4668"/>
</dbReference>
<dbReference type="EMBL" id="OX365933">
    <property type="protein sequence ID" value="CAI4061988.1"/>
    <property type="molecule type" value="Genomic_DNA"/>
</dbReference>
<feature type="transmembrane region" description="Helical" evidence="5">
    <location>
        <begin position="159"/>
        <end position="176"/>
    </location>
</feature>
<evidence type="ECO:0000256" key="2">
    <source>
        <dbReference type="ARBA" id="ARBA00022692"/>
    </source>
</evidence>
<sequence length="201" mass="23289">MEKTKDIEHNASLDQDEIPESRFFVILEKLSKVSCFVIFWINYATPILFYLADQYPKAATIGLVRIGLTLAAIPIILTCKFLLWKNGPFKSSDRREPKRCSKVTCPTCAFRKQHPKWFEFKYLSLVLIVPGFSIYFFAFKINYFFKDNQTVDLYRLLQLLGWEIGMIFSGTIPAFCHKQVELHNGPLEVNEKEAMPGSEMV</sequence>
<proteinExistence type="predicted"/>
<keyword evidence="2 5" id="KW-0812">Transmembrane</keyword>
<comment type="subcellular location">
    <subcellularLocation>
        <location evidence="1">Membrane</location>
        <topology evidence="1">Multi-pass membrane protein</topology>
    </subcellularLocation>
</comment>
<name>A0ABN8WYK5_SACUV</name>
<evidence type="ECO:0000313" key="6">
    <source>
        <dbReference type="EMBL" id="CAI4061988.1"/>
    </source>
</evidence>